<reference evidence="2" key="1">
    <citation type="submission" date="2022-04" db="EMBL/GenBank/DDBJ databases">
        <title>Desulfatitalea alkaliphila sp. nov., a novel anaerobic sulfate-reducing bacterium isolated from terrestrial mud volcano, Taman Peninsula, Russia.</title>
        <authorList>
            <person name="Khomyakova M.A."/>
            <person name="Merkel A.Y."/>
            <person name="Slobodkin A.I."/>
        </authorList>
    </citation>
    <scope>NUCLEOTIDE SEQUENCE</scope>
    <source>
        <strain evidence="2">M08but</strain>
    </source>
</reference>
<dbReference type="Proteomes" id="UP001165427">
    <property type="component" value="Unassembled WGS sequence"/>
</dbReference>
<evidence type="ECO:0000313" key="2">
    <source>
        <dbReference type="EMBL" id="MCJ8500954.1"/>
    </source>
</evidence>
<organism evidence="2 3">
    <name type="scientific">Desulfatitalea alkaliphila</name>
    <dbReference type="NCBI Taxonomy" id="2929485"/>
    <lineage>
        <taxon>Bacteria</taxon>
        <taxon>Pseudomonadati</taxon>
        <taxon>Thermodesulfobacteriota</taxon>
        <taxon>Desulfobacteria</taxon>
        <taxon>Desulfobacterales</taxon>
        <taxon>Desulfosarcinaceae</taxon>
        <taxon>Desulfatitalea</taxon>
    </lineage>
</organism>
<dbReference type="EMBL" id="JALJRB010000009">
    <property type="protein sequence ID" value="MCJ8500954.1"/>
    <property type="molecule type" value="Genomic_DNA"/>
</dbReference>
<sequence length="350" mass="39230">MGSIWLRRLIVCGWLAVAVWAGMVINGTAADVFAEAGDDGTAQTSVEVLSGATRTNVQNVLGHLQGSIGLAAGLRFDSLDWSISGAYGGEPVNVRSELEWTEVFSYQLQLSGRLRAGRHLYCRGHFAYAAIQSGMVTDSDYRGPIRTNVYSRSISATNDDQLWDVVAGLGYPFHFVQERLLVAPLLGFSVHKQNFRITNGRQLIAGGGSNFDGLNSTYKALWWGPWVGCDLHYTLMATGDRPPPMEWTLMLMYHFRTDFSAEATWNLRDEFRQPRSFEQSADGHGFTVQAEWLLHLTRYLRGSLQMRFTRWSTDAGTDTLFLKDGTTHTTRLNEVSRQAYEVMIGLAYRF</sequence>
<dbReference type="AlphaFoldDB" id="A0AA41UJA9"/>
<protein>
    <recommendedName>
        <fullName evidence="1">Protochlamydia outer membrane protein domain-containing protein</fullName>
    </recommendedName>
</protein>
<keyword evidence="3" id="KW-1185">Reference proteome</keyword>
<dbReference type="Pfam" id="PF17251">
    <property type="entry name" value="Pom"/>
    <property type="match status" value="1"/>
</dbReference>
<dbReference type="InterPro" id="IPR035163">
    <property type="entry name" value="Pom"/>
</dbReference>
<proteinExistence type="predicted"/>
<accession>A0AA41UJA9</accession>
<name>A0AA41UJA9_9BACT</name>
<dbReference type="Gene3D" id="2.40.128.90">
    <property type="entry name" value="OMPT-like"/>
    <property type="match status" value="1"/>
</dbReference>
<evidence type="ECO:0000259" key="1">
    <source>
        <dbReference type="Pfam" id="PF17251"/>
    </source>
</evidence>
<comment type="caution">
    <text evidence="2">The sequence shown here is derived from an EMBL/GenBank/DDBJ whole genome shotgun (WGS) entry which is preliminary data.</text>
</comment>
<feature type="domain" description="Protochlamydia outer membrane protein" evidence="1">
    <location>
        <begin position="70"/>
        <end position="350"/>
    </location>
</feature>
<gene>
    <name evidence="2" type="ORF">MRX98_10255</name>
</gene>
<evidence type="ECO:0000313" key="3">
    <source>
        <dbReference type="Proteomes" id="UP001165427"/>
    </source>
</evidence>
<dbReference type="InterPro" id="IPR053724">
    <property type="entry name" value="OMP_A26_sf"/>
</dbReference>
<dbReference type="RefSeq" id="WP_246906863.1">
    <property type="nucleotide sequence ID" value="NZ_JALJRB010000009.1"/>
</dbReference>